<keyword evidence="3" id="KW-1185">Reference proteome</keyword>
<dbReference type="AlphaFoldDB" id="A0A1X7M691"/>
<gene>
    <name evidence="2" type="ORF">SAMN06265784_12044</name>
</gene>
<evidence type="ECO:0008006" key="4">
    <source>
        <dbReference type="Google" id="ProtNLM"/>
    </source>
</evidence>
<sequence>MTRPKTLATQDTLSCESASPMPGEAVDRTFRHDDTGERPASRPWPGQMPTGRVSGAEMANGQWPVAINAEGIYPASVAFSCVVQPQRGDLVKLCFDDRRCWILAILERSDALEALTLDFGARRVVLRAHDVRMEARNEVALDAAHIASRAEVITQVATERLTHVSGTDATHTGCMLSYAERHMGLHAKSATLTSSSLLKIDAGQIHMG</sequence>
<protein>
    <recommendedName>
        <fullName evidence="4">DUF3540 domain-containing protein</fullName>
    </recommendedName>
</protein>
<accession>A0A1X7M691</accession>
<evidence type="ECO:0000313" key="3">
    <source>
        <dbReference type="Proteomes" id="UP000193228"/>
    </source>
</evidence>
<feature type="compositionally biased region" description="Polar residues" evidence="1">
    <location>
        <begin position="7"/>
        <end position="17"/>
    </location>
</feature>
<feature type="compositionally biased region" description="Basic and acidic residues" evidence="1">
    <location>
        <begin position="25"/>
        <end position="40"/>
    </location>
</feature>
<dbReference type="STRING" id="1515439.SAMN06265784_12044"/>
<feature type="region of interest" description="Disordered" evidence="1">
    <location>
        <begin position="1"/>
        <end position="55"/>
    </location>
</feature>
<dbReference type="RefSeq" id="WP_244196232.1">
    <property type="nucleotide sequence ID" value="NZ_FXAT01000020.1"/>
</dbReference>
<reference evidence="3" key="1">
    <citation type="submission" date="2017-04" db="EMBL/GenBank/DDBJ databases">
        <authorList>
            <person name="Varghese N."/>
            <person name="Submissions S."/>
        </authorList>
    </citation>
    <scope>NUCLEOTIDE SEQUENCE [LARGE SCALE GENOMIC DNA]</scope>
    <source>
        <strain evidence="3">LMG 29540</strain>
    </source>
</reference>
<organism evidence="2 3">
    <name type="scientific">Paraburkholderia susongensis</name>
    <dbReference type="NCBI Taxonomy" id="1515439"/>
    <lineage>
        <taxon>Bacteria</taxon>
        <taxon>Pseudomonadati</taxon>
        <taxon>Pseudomonadota</taxon>
        <taxon>Betaproteobacteria</taxon>
        <taxon>Burkholderiales</taxon>
        <taxon>Burkholderiaceae</taxon>
        <taxon>Paraburkholderia</taxon>
    </lineage>
</organism>
<dbReference type="InterPro" id="IPR021927">
    <property type="entry name" value="DUF3540"/>
</dbReference>
<evidence type="ECO:0000313" key="2">
    <source>
        <dbReference type="EMBL" id="SMG61227.1"/>
    </source>
</evidence>
<dbReference type="Proteomes" id="UP000193228">
    <property type="component" value="Unassembled WGS sequence"/>
</dbReference>
<evidence type="ECO:0000256" key="1">
    <source>
        <dbReference type="SAM" id="MobiDB-lite"/>
    </source>
</evidence>
<proteinExistence type="predicted"/>
<dbReference type="Pfam" id="PF12059">
    <property type="entry name" value="DUF3540"/>
    <property type="match status" value="1"/>
</dbReference>
<name>A0A1X7M691_9BURK</name>
<dbReference type="EMBL" id="FXAT01000020">
    <property type="protein sequence ID" value="SMG61227.1"/>
    <property type="molecule type" value="Genomic_DNA"/>
</dbReference>